<gene>
    <name evidence="5" type="ORF">BOA8489_03095</name>
</gene>
<protein>
    <submittedName>
        <fullName evidence="5">RNA pyrophosphohydrolase</fullName>
    </submittedName>
</protein>
<dbReference type="InterPro" id="IPR020084">
    <property type="entry name" value="NUDIX_hydrolase_CS"/>
</dbReference>
<dbReference type="PRINTS" id="PR00502">
    <property type="entry name" value="NUDIXFAMILY"/>
</dbReference>
<dbReference type="PANTHER" id="PTHR43046:SF14">
    <property type="entry name" value="MUTT_NUDIX FAMILY PROTEIN"/>
    <property type="match status" value="1"/>
</dbReference>
<dbReference type="PANTHER" id="PTHR43046">
    <property type="entry name" value="GDP-MANNOSE MANNOSYL HYDROLASE"/>
    <property type="match status" value="1"/>
</dbReference>
<dbReference type="Pfam" id="PF00293">
    <property type="entry name" value="NUDIX"/>
    <property type="match status" value="1"/>
</dbReference>
<evidence type="ECO:0000256" key="3">
    <source>
        <dbReference type="RuleBase" id="RU003476"/>
    </source>
</evidence>
<evidence type="ECO:0000259" key="4">
    <source>
        <dbReference type="PROSITE" id="PS51462"/>
    </source>
</evidence>
<dbReference type="Proteomes" id="UP000201838">
    <property type="component" value="Unassembled WGS sequence"/>
</dbReference>
<evidence type="ECO:0000256" key="2">
    <source>
        <dbReference type="ARBA" id="ARBA00022801"/>
    </source>
</evidence>
<proteinExistence type="inferred from homology"/>
<sequence length="147" mass="16690">MIPRIGEPVVPGQAYRRRPGIYAVLIRGDAVLMTHQSEPIPEYQLPGGGIDPGEQPVPALHREVYEETGWRIDRPVRLGAFRRYTFMPEYDLWAEKVCHIYLARPTLCLGPPSERFHEAVWVSLSDSISLAGNEGDAMFLDWCLRSL</sequence>
<organism evidence="5 6">
    <name type="scientific">Boseongicola aestuarii</name>
    <dbReference type="NCBI Taxonomy" id="1470561"/>
    <lineage>
        <taxon>Bacteria</taxon>
        <taxon>Pseudomonadati</taxon>
        <taxon>Pseudomonadota</taxon>
        <taxon>Alphaproteobacteria</taxon>
        <taxon>Rhodobacterales</taxon>
        <taxon>Paracoccaceae</taxon>
        <taxon>Boseongicola</taxon>
    </lineage>
</organism>
<dbReference type="Gene3D" id="3.90.79.10">
    <property type="entry name" value="Nucleoside Triphosphate Pyrophosphohydrolase"/>
    <property type="match status" value="1"/>
</dbReference>
<dbReference type="PROSITE" id="PS51462">
    <property type="entry name" value="NUDIX"/>
    <property type="match status" value="1"/>
</dbReference>
<keyword evidence="2 3" id="KW-0378">Hydrolase</keyword>
<name>A0A238J404_9RHOB</name>
<comment type="similarity">
    <text evidence="3">Belongs to the Nudix hydrolase family.</text>
</comment>
<dbReference type="InterPro" id="IPR000086">
    <property type="entry name" value="NUDIX_hydrolase_dom"/>
</dbReference>
<dbReference type="AlphaFoldDB" id="A0A238J404"/>
<dbReference type="GO" id="GO:0016787">
    <property type="term" value="F:hydrolase activity"/>
    <property type="evidence" value="ECO:0007669"/>
    <property type="project" value="UniProtKB-KW"/>
</dbReference>
<keyword evidence="6" id="KW-1185">Reference proteome</keyword>
<dbReference type="SUPFAM" id="SSF55811">
    <property type="entry name" value="Nudix"/>
    <property type="match status" value="1"/>
</dbReference>
<dbReference type="OrthoDB" id="9816040at2"/>
<feature type="domain" description="Nudix hydrolase" evidence="4">
    <location>
        <begin position="16"/>
        <end position="144"/>
    </location>
</feature>
<evidence type="ECO:0000313" key="6">
    <source>
        <dbReference type="Proteomes" id="UP000201838"/>
    </source>
</evidence>
<reference evidence="5 6" key="1">
    <citation type="submission" date="2017-05" db="EMBL/GenBank/DDBJ databases">
        <authorList>
            <person name="Song R."/>
            <person name="Chenine A.L."/>
            <person name="Ruprecht R.M."/>
        </authorList>
    </citation>
    <scope>NUCLEOTIDE SEQUENCE [LARGE SCALE GENOMIC DNA]</scope>
    <source>
        <strain evidence="5 6">CECT 8489</strain>
    </source>
</reference>
<comment type="cofactor">
    <cofactor evidence="1">
        <name>Mg(2+)</name>
        <dbReference type="ChEBI" id="CHEBI:18420"/>
    </cofactor>
</comment>
<evidence type="ECO:0000313" key="5">
    <source>
        <dbReference type="EMBL" id="SMX24962.1"/>
    </source>
</evidence>
<accession>A0A238J404</accession>
<dbReference type="InterPro" id="IPR020476">
    <property type="entry name" value="Nudix_hydrolase"/>
</dbReference>
<dbReference type="RefSeq" id="WP_093975166.1">
    <property type="nucleotide sequence ID" value="NZ_FXXQ01000011.1"/>
</dbReference>
<dbReference type="EMBL" id="FXXQ01000011">
    <property type="protein sequence ID" value="SMX24962.1"/>
    <property type="molecule type" value="Genomic_DNA"/>
</dbReference>
<evidence type="ECO:0000256" key="1">
    <source>
        <dbReference type="ARBA" id="ARBA00001946"/>
    </source>
</evidence>
<dbReference type="PROSITE" id="PS00893">
    <property type="entry name" value="NUDIX_BOX"/>
    <property type="match status" value="1"/>
</dbReference>
<dbReference type="InterPro" id="IPR015797">
    <property type="entry name" value="NUDIX_hydrolase-like_dom_sf"/>
</dbReference>